<accession>A0A511FGZ5</accession>
<keyword evidence="3" id="KW-1185">Reference proteome</keyword>
<organism evidence="1 3">
    <name type="scientific">Cellulomonas hominis</name>
    <dbReference type="NCBI Taxonomy" id="156981"/>
    <lineage>
        <taxon>Bacteria</taxon>
        <taxon>Bacillati</taxon>
        <taxon>Actinomycetota</taxon>
        <taxon>Actinomycetes</taxon>
        <taxon>Micrococcales</taxon>
        <taxon>Cellulomonadaceae</taxon>
        <taxon>Cellulomonas</taxon>
    </lineage>
</organism>
<dbReference type="EMBL" id="JACHDN010000001">
    <property type="protein sequence ID" value="MBB5474816.1"/>
    <property type="molecule type" value="Genomic_DNA"/>
</dbReference>
<evidence type="ECO:0000313" key="3">
    <source>
        <dbReference type="Proteomes" id="UP000321723"/>
    </source>
</evidence>
<dbReference type="Proteomes" id="UP000321723">
    <property type="component" value="Unassembled WGS sequence"/>
</dbReference>
<evidence type="ECO:0000313" key="4">
    <source>
        <dbReference type="Proteomes" id="UP000564629"/>
    </source>
</evidence>
<dbReference type="AlphaFoldDB" id="A0A511FGZ5"/>
<proteinExistence type="predicted"/>
<protein>
    <submittedName>
        <fullName evidence="1">Uncharacterized protein</fullName>
    </submittedName>
</protein>
<gene>
    <name evidence="1" type="ORF">CHO01_35870</name>
    <name evidence="2" type="ORF">HNR08_003552</name>
</gene>
<sequence>MESLERLDDLWSARDYPVLVAAARRLRERPRPLMSQDLVEATGLEHQEVVAALANLGHRHFDVRDASSEAVRDNYVVGIMPAGLEAVGQWPSPDTAADRLVAALDALIDTTADGSPKQSRLKAARDGLLAAGRDVLVDVAGAAITGRLPM</sequence>
<evidence type="ECO:0000313" key="1">
    <source>
        <dbReference type="EMBL" id="GEL48471.1"/>
    </source>
</evidence>
<dbReference type="Proteomes" id="UP000564629">
    <property type="component" value="Unassembled WGS sequence"/>
</dbReference>
<name>A0A511FGZ5_9CELL</name>
<reference evidence="1 3" key="1">
    <citation type="submission" date="2019-07" db="EMBL/GenBank/DDBJ databases">
        <title>Whole genome shotgun sequence of Cellulomonas hominis NBRC 16055.</title>
        <authorList>
            <person name="Hosoyama A."/>
            <person name="Uohara A."/>
            <person name="Ohji S."/>
            <person name="Ichikawa N."/>
        </authorList>
    </citation>
    <scope>NUCLEOTIDE SEQUENCE [LARGE SCALE GENOMIC DNA]</scope>
    <source>
        <strain evidence="1 3">NBRC 16055</strain>
    </source>
</reference>
<dbReference type="EMBL" id="BJVQ01000082">
    <property type="protein sequence ID" value="GEL48471.1"/>
    <property type="molecule type" value="Genomic_DNA"/>
</dbReference>
<evidence type="ECO:0000313" key="2">
    <source>
        <dbReference type="EMBL" id="MBB5474816.1"/>
    </source>
</evidence>
<dbReference type="OrthoDB" id="10003792at2"/>
<reference evidence="2 4" key="2">
    <citation type="submission" date="2020-08" db="EMBL/GenBank/DDBJ databases">
        <title>Sequencing the genomes of 1000 actinobacteria strains.</title>
        <authorList>
            <person name="Klenk H.-P."/>
        </authorList>
    </citation>
    <scope>NUCLEOTIDE SEQUENCE [LARGE SCALE GENOMIC DNA]</scope>
    <source>
        <strain evidence="2 4">DSM 9581</strain>
    </source>
</reference>
<comment type="caution">
    <text evidence="1">The sequence shown here is derived from an EMBL/GenBank/DDBJ whole genome shotgun (WGS) entry which is preliminary data.</text>
</comment>
<dbReference type="RefSeq" id="WP_146840458.1">
    <property type="nucleotide sequence ID" value="NZ_BJVQ01000082.1"/>
</dbReference>